<dbReference type="PANTHER" id="PTHR14614">
    <property type="entry name" value="HEPATOCELLULAR CARCINOMA-ASSOCIATED ANTIGEN"/>
    <property type="match status" value="1"/>
</dbReference>
<evidence type="ECO:0000313" key="2">
    <source>
        <dbReference type="Proteomes" id="UP000245802"/>
    </source>
</evidence>
<dbReference type="GO" id="GO:0008168">
    <property type="term" value="F:methyltransferase activity"/>
    <property type="evidence" value="ECO:0007669"/>
    <property type="project" value="UniProtKB-KW"/>
</dbReference>
<dbReference type="PANTHER" id="PTHR14614:SF130">
    <property type="entry name" value="PROTEIN-LYSINE N-METHYLTRANSFERASE EEF2KMT"/>
    <property type="match status" value="1"/>
</dbReference>
<dbReference type="AlphaFoldDB" id="A0A2Z3HER2"/>
<dbReference type="GO" id="GO:0032259">
    <property type="term" value="P:methylation"/>
    <property type="evidence" value="ECO:0007669"/>
    <property type="project" value="UniProtKB-KW"/>
</dbReference>
<dbReference type="Gene3D" id="3.40.50.150">
    <property type="entry name" value="Vaccinia Virus protein VP39"/>
    <property type="match status" value="1"/>
</dbReference>
<protein>
    <submittedName>
        <fullName evidence="1">Methyltransferase domain-containing protein</fullName>
    </submittedName>
</protein>
<accession>A0A2Z3HER2</accession>
<organism evidence="1 2">
    <name type="scientific">Gemmata obscuriglobus</name>
    <dbReference type="NCBI Taxonomy" id="114"/>
    <lineage>
        <taxon>Bacteria</taxon>
        <taxon>Pseudomonadati</taxon>
        <taxon>Planctomycetota</taxon>
        <taxon>Planctomycetia</taxon>
        <taxon>Gemmatales</taxon>
        <taxon>Gemmataceae</taxon>
        <taxon>Gemmata</taxon>
    </lineage>
</organism>
<dbReference type="CDD" id="cd02440">
    <property type="entry name" value="AdoMet_MTases"/>
    <property type="match status" value="1"/>
</dbReference>
<evidence type="ECO:0000313" key="1">
    <source>
        <dbReference type="EMBL" id="AWM42007.1"/>
    </source>
</evidence>
<dbReference type="SUPFAM" id="SSF53335">
    <property type="entry name" value="S-adenosyl-L-methionine-dependent methyltransferases"/>
    <property type="match status" value="1"/>
</dbReference>
<dbReference type="InterPro" id="IPR019410">
    <property type="entry name" value="Methyltransf_16"/>
</dbReference>
<proteinExistence type="predicted"/>
<dbReference type="Pfam" id="PF10294">
    <property type="entry name" value="Methyltransf_16"/>
    <property type="match status" value="1"/>
</dbReference>
<name>A0A2Z3HER2_9BACT</name>
<sequence length="258" mass="28940">MSFRHAPQCLRDCPALWLLPTDVVTSPRMPPRFHCTPPEAVAETVRETVFVDDYTFRIDRPAEGDKLLDHPWCRSAYAADDYVPYWPTLWPSARMLAKAVLREPWDTYPQPVEVLEIGCGLGLAGVACLAKGLQVTFSDVDETALTFAARNARLNGFSRGFTTRPVDFRCPPDDEKYGVVIGSDLMYEERLVEPLVHLLESVLAPGGVCLIADPDRLPARVFRWKLEEAGYSVTPDFARAGEPGGERTKGTIYRIRRI</sequence>
<dbReference type="KEGG" id="gog:C1280_36805"/>
<gene>
    <name evidence="1" type="ORF">C1280_36805</name>
</gene>
<dbReference type="Proteomes" id="UP000245802">
    <property type="component" value="Chromosome"/>
</dbReference>
<keyword evidence="1" id="KW-0489">Methyltransferase</keyword>
<dbReference type="OrthoDB" id="264333at2"/>
<dbReference type="InterPro" id="IPR029063">
    <property type="entry name" value="SAM-dependent_MTases_sf"/>
</dbReference>
<reference evidence="1 2" key="1">
    <citation type="submission" date="2018-01" db="EMBL/GenBank/DDBJ databases">
        <title>G. obscuriglobus.</title>
        <authorList>
            <person name="Franke J."/>
            <person name="Blomberg W."/>
            <person name="Selmecki A."/>
        </authorList>
    </citation>
    <scope>NUCLEOTIDE SEQUENCE [LARGE SCALE GENOMIC DNA]</scope>
    <source>
        <strain evidence="1 2">DSM 5831</strain>
    </source>
</reference>
<keyword evidence="1" id="KW-0808">Transferase</keyword>
<keyword evidence="2" id="KW-1185">Reference proteome</keyword>
<dbReference type="EMBL" id="CP025958">
    <property type="protein sequence ID" value="AWM42007.1"/>
    <property type="molecule type" value="Genomic_DNA"/>
</dbReference>